<dbReference type="Proteomes" id="UP000242699">
    <property type="component" value="Unassembled WGS sequence"/>
</dbReference>
<protein>
    <submittedName>
        <fullName evidence="2">Uncharacterized protein</fullName>
    </submittedName>
</protein>
<sequence>MAVSTQSAVLFRRKTSMLTGLAALAATMVAMAATSPIPRFWVTTGLWLAGTLGSIAWQVHLQWHYRQSSE</sequence>
<organism evidence="2 3">
    <name type="scientific">Sulfobacillus benefaciens</name>
    <dbReference type="NCBI Taxonomy" id="453960"/>
    <lineage>
        <taxon>Bacteria</taxon>
        <taxon>Bacillati</taxon>
        <taxon>Bacillota</taxon>
        <taxon>Clostridia</taxon>
        <taxon>Eubacteriales</taxon>
        <taxon>Clostridiales Family XVII. Incertae Sedis</taxon>
        <taxon>Sulfobacillus</taxon>
    </lineage>
</organism>
<accession>A0A2T2WP59</accession>
<evidence type="ECO:0000313" key="3">
    <source>
        <dbReference type="Proteomes" id="UP000242699"/>
    </source>
</evidence>
<reference evidence="2 3" key="1">
    <citation type="journal article" date="2014" name="BMC Genomics">
        <title>Comparison of environmental and isolate Sulfobacillus genomes reveals diverse carbon, sulfur, nitrogen, and hydrogen metabolisms.</title>
        <authorList>
            <person name="Justice N.B."/>
            <person name="Norman A."/>
            <person name="Brown C.T."/>
            <person name="Singh A."/>
            <person name="Thomas B.C."/>
            <person name="Banfield J.F."/>
        </authorList>
    </citation>
    <scope>NUCLEOTIDE SEQUENCE [LARGE SCALE GENOMIC DNA]</scope>
    <source>
        <strain evidence="2">AMDSBA1</strain>
    </source>
</reference>
<gene>
    <name evidence="2" type="ORF">C7B43_19635</name>
</gene>
<proteinExistence type="predicted"/>
<name>A0A2T2WP59_9FIRM</name>
<feature type="chain" id="PRO_5015611995" evidence="1">
    <location>
        <begin position="33"/>
        <end position="70"/>
    </location>
</feature>
<dbReference type="AlphaFoldDB" id="A0A2T2WP59"/>
<evidence type="ECO:0000256" key="1">
    <source>
        <dbReference type="SAM" id="SignalP"/>
    </source>
</evidence>
<dbReference type="EMBL" id="PXYT01000087">
    <property type="protein sequence ID" value="PSR24027.1"/>
    <property type="molecule type" value="Genomic_DNA"/>
</dbReference>
<keyword evidence="1" id="KW-0732">Signal</keyword>
<evidence type="ECO:0000313" key="2">
    <source>
        <dbReference type="EMBL" id="PSR24027.1"/>
    </source>
</evidence>
<comment type="caution">
    <text evidence="2">The sequence shown here is derived from an EMBL/GenBank/DDBJ whole genome shotgun (WGS) entry which is preliminary data.</text>
</comment>
<feature type="signal peptide" evidence="1">
    <location>
        <begin position="1"/>
        <end position="32"/>
    </location>
</feature>